<dbReference type="PANTHER" id="PTHR42785:SF1">
    <property type="entry name" value="DNA TOPOISOMERASE"/>
    <property type="match status" value="1"/>
</dbReference>
<dbReference type="PROSITE" id="PS00396">
    <property type="entry name" value="TOPO_IA_1"/>
    <property type="match status" value="1"/>
</dbReference>
<feature type="domain" description="Topo IA-type catalytic" evidence="8">
    <location>
        <begin position="127"/>
        <end position="578"/>
    </location>
</feature>
<dbReference type="Pfam" id="PF01751">
    <property type="entry name" value="Toprim"/>
    <property type="match status" value="1"/>
</dbReference>
<dbReference type="Gene3D" id="1.10.290.10">
    <property type="entry name" value="Topoisomerase I, domain 4"/>
    <property type="match status" value="1"/>
</dbReference>
<dbReference type="PROSITE" id="PS52039">
    <property type="entry name" value="TOPO_IA_2"/>
    <property type="match status" value="1"/>
</dbReference>
<comment type="similarity">
    <text evidence="2">Belongs to the type IA topoisomerase family.</text>
</comment>
<dbReference type="SMART" id="SM00437">
    <property type="entry name" value="TOP1Ac"/>
    <property type="match status" value="1"/>
</dbReference>
<dbReference type="InterPro" id="IPR013824">
    <property type="entry name" value="Topo_IA_cen_sub1"/>
</dbReference>
<dbReference type="Pfam" id="PF01131">
    <property type="entry name" value="Topoisom_bac"/>
    <property type="match status" value="1"/>
</dbReference>
<accession>A0A6C0IFP4</accession>
<name>A0A6C0IFP4_9ZZZZ</name>
<dbReference type="GO" id="GO:0006265">
    <property type="term" value="P:DNA topological change"/>
    <property type="evidence" value="ECO:0007669"/>
    <property type="project" value="InterPro"/>
</dbReference>
<evidence type="ECO:0000313" key="9">
    <source>
        <dbReference type="EMBL" id="QHT91480.1"/>
    </source>
</evidence>
<dbReference type="InterPro" id="IPR013825">
    <property type="entry name" value="Topo_IA_cen_sub2"/>
</dbReference>
<dbReference type="Gene3D" id="1.10.460.10">
    <property type="entry name" value="Topoisomerase I, domain 2"/>
    <property type="match status" value="2"/>
</dbReference>
<dbReference type="AlphaFoldDB" id="A0A6C0IFP4"/>
<evidence type="ECO:0000256" key="2">
    <source>
        <dbReference type="ARBA" id="ARBA00009446"/>
    </source>
</evidence>
<dbReference type="InterPro" id="IPR023405">
    <property type="entry name" value="Topo_IA_core_domain"/>
</dbReference>
<feature type="domain" description="Toprim" evidence="7">
    <location>
        <begin position="1"/>
        <end position="111"/>
    </location>
</feature>
<dbReference type="InterPro" id="IPR023406">
    <property type="entry name" value="Topo_IA_AS"/>
</dbReference>
<dbReference type="InterPro" id="IPR013497">
    <property type="entry name" value="Topo_IA_cen"/>
</dbReference>
<dbReference type="SUPFAM" id="SSF56712">
    <property type="entry name" value="Prokaryotic type I DNA topoisomerase"/>
    <property type="match status" value="1"/>
</dbReference>
<dbReference type="SMART" id="SM00436">
    <property type="entry name" value="TOP1Bc"/>
    <property type="match status" value="1"/>
</dbReference>
<evidence type="ECO:0000259" key="7">
    <source>
        <dbReference type="PROSITE" id="PS50880"/>
    </source>
</evidence>
<sequence length="715" mass="81694">MNLVIVESPAKTSKIQGFLGTGWKVLASMGHIRKLVEDIKALHIEKGFEPEFEFMSDKSKTIASLRAAGKEATKVYLASDDDREGEMISYSVALALKLDVKTNPRIVFHEITKEAILKAVKTPRIINMERVFAQQGRAVLDLLIGFTISPLLWSISKGLSAGRCQTPALRIIVDRENEIKDYVNTSSFIIKGTWSHNKNIFSGNMLDILESEEDAVNYLQNIHNLLEAIITNVFNKATSFQPPQPLITSSLQQEASALYGLNPKSTMSSAQKLYEAGLITYMRTDSKIMSEEAKVEARKQVERKYGSEYINKSIKPQLSTLGAHECIRPTKFTTEVIGGDFGPFDIKIYNLIYKRAIQSIMSEAKGDERRVQWTIDKDPNEFIFEGVWKRITFQGWKIVGQSETDLDEKEEEQEQEWKTSDTLTVGKKIQWLSISGEQKITSSPARYNEATLVRELEKKRIGRPSTFASLVASILEKGYVKIENVKLKPITIVKVTIEPNVWPCKRIEDKKEGKEDKKKLIPTLLGKEVCSFCVREFSNLFDYEFTKQMEIQLDDVENGSIPWKKVCSDTWDSYKDKYAEVKVKVKEETKETKETNVEDDIIGYYEDKPLIKKKGPYGYYIQYNGKNIKYEEDDTVETLMKKLNVKTEALLHSIGDYEFRLGPFGKYMIKKGLKKPIFVSIPNELNVKEFTLEAASKIYEMGCKNKKKIIKNKRI</sequence>
<reference evidence="9" key="1">
    <citation type="journal article" date="2020" name="Nature">
        <title>Giant virus diversity and host interactions through global metagenomics.</title>
        <authorList>
            <person name="Schulz F."/>
            <person name="Roux S."/>
            <person name="Paez-Espino D."/>
            <person name="Jungbluth S."/>
            <person name="Walsh D.A."/>
            <person name="Denef V.J."/>
            <person name="McMahon K.D."/>
            <person name="Konstantinidis K.T."/>
            <person name="Eloe-Fadrosh E.A."/>
            <person name="Kyrpides N.C."/>
            <person name="Woyke T."/>
        </authorList>
    </citation>
    <scope>NUCLEOTIDE SEQUENCE</scope>
    <source>
        <strain evidence="9">GVMAG-M-3300023184-77</strain>
    </source>
</reference>
<dbReference type="Gene3D" id="3.40.50.140">
    <property type="match status" value="1"/>
</dbReference>
<dbReference type="Gene3D" id="2.70.20.10">
    <property type="entry name" value="Topoisomerase I, domain 3"/>
    <property type="match status" value="1"/>
</dbReference>
<keyword evidence="5" id="KW-0238">DNA-binding</keyword>
<organism evidence="9">
    <name type="scientific">viral metagenome</name>
    <dbReference type="NCBI Taxonomy" id="1070528"/>
    <lineage>
        <taxon>unclassified sequences</taxon>
        <taxon>metagenomes</taxon>
        <taxon>organismal metagenomes</taxon>
    </lineage>
</organism>
<dbReference type="GO" id="GO:0003677">
    <property type="term" value="F:DNA binding"/>
    <property type="evidence" value="ECO:0007669"/>
    <property type="project" value="UniProtKB-KW"/>
</dbReference>
<evidence type="ECO:0000256" key="3">
    <source>
        <dbReference type="ARBA" id="ARBA00012891"/>
    </source>
</evidence>
<comment type="catalytic activity">
    <reaction evidence="1">
        <text>ATP-independent breakage of single-stranded DNA, followed by passage and rejoining.</text>
        <dbReference type="EC" id="5.6.2.1"/>
    </reaction>
</comment>
<evidence type="ECO:0000259" key="8">
    <source>
        <dbReference type="PROSITE" id="PS52039"/>
    </source>
</evidence>
<dbReference type="GO" id="GO:0003917">
    <property type="term" value="F:DNA topoisomerase type I (single strand cut, ATP-independent) activity"/>
    <property type="evidence" value="ECO:0007669"/>
    <property type="project" value="UniProtKB-EC"/>
</dbReference>
<dbReference type="SMART" id="SM00493">
    <property type="entry name" value="TOPRIM"/>
    <property type="match status" value="1"/>
</dbReference>
<evidence type="ECO:0000256" key="4">
    <source>
        <dbReference type="ARBA" id="ARBA00023029"/>
    </source>
</evidence>
<dbReference type="PANTHER" id="PTHR42785">
    <property type="entry name" value="DNA TOPOISOMERASE, TYPE IA, CORE"/>
    <property type="match status" value="1"/>
</dbReference>
<proteinExistence type="inferred from homology"/>
<dbReference type="InterPro" id="IPR013826">
    <property type="entry name" value="Topo_IA_cen_sub3"/>
</dbReference>
<dbReference type="EC" id="5.6.2.1" evidence="3"/>
<keyword evidence="4" id="KW-0799">Topoisomerase</keyword>
<dbReference type="InterPro" id="IPR006171">
    <property type="entry name" value="TOPRIM_dom"/>
</dbReference>
<protein>
    <recommendedName>
        <fullName evidence="3">DNA topoisomerase</fullName>
        <ecNumber evidence="3">5.6.2.1</ecNumber>
    </recommendedName>
</protein>
<evidence type="ECO:0000256" key="5">
    <source>
        <dbReference type="ARBA" id="ARBA00023125"/>
    </source>
</evidence>
<dbReference type="InterPro" id="IPR003602">
    <property type="entry name" value="Topo_IA_DNA-bd_dom"/>
</dbReference>
<dbReference type="CDD" id="cd00186">
    <property type="entry name" value="TOP1Ac"/>
    <property type="match status" value="1"/>
</dbReference>
<evidence type="ECO:0000256" key="6">
    <source>
        <dbReference type="ARBA" id="ARBA00023235"/>
    </source>
</evidence>
<keyword evidence="6" id="KW-0413">Isomerase</keyword>
<dbReference type="PROSITE" id="PS50880">
    <property type="entry name" value="TOPRIM"/>
    <property type="match status" value="1"/>
</dbReference>
<dbReference type="PRINTS" id="PR00417">
    <property type="entry name" value="PRTPISMRASEI"/>
</dbReference>
<dbReference type="InterPro" id="IPR000380">
    <property type="entry name" value="Topo_IA"/>
</dbReference>
<dbReference type="EMBL" id="MN740165">
    <property type="protein sequence ID" value="QHT91480.1"/>
    <property type="molecule type" value="Genomic_DNA"/>
</dbReference>
<evidence type="ECO:0000256" key="1">
    <source>
        <dbReference type="ARBA" id="ARBA00000213"/>
    </source>
</evidence>
<dbReference type="InterPro" id="IPR003601">
    <property type="entry name" value="Topo_IA_2"/>
</dbReference>